<dbReference type="EMBL" id="CAFBOR010000187">
    <property type="protein sequence ID" value="CAB4996026.1"/>
    <property type="molecule type" value="Genomic_DNA"/>
</dbReference>
<dbReference type="InterPro" id="IPR050109">
    <property type="entry name" value="HTH-type_TetR-like_transc_reg"/>
</dbReference>
<evidence type="ECO:0000313" key="5">
    <source>
        <dbReference type="EMBL" id="CAB4877892.1"/>
    </source>
</evidence>
<accession>A0A6J7E463</accession>
<dbReference type="InterPro" id="IPR054129">
    <property type="entry name" value="DesT_TetR_C"/>
</dbReference>
<evidence type="ECO:0000313" key="6">
    <source>
        <dbReference type="EMBL" id="CAB4996026.1"/>
    </source>
</evidence>
<dbReference type="GO" id="GO:0003700">
    <property type="term" value="F:DNA-binding transcription factor activity"/>
    <property type="evidence" value="ECO:0007669"/>
    <property type="project" value="TreeGrafter"/>
</dbReference>
<gene>
    <name evidence="5" type="ORF">UFOPK3317_01258</name>
    <name evidence="6" type="ORF">UFOPK3974_01223</name>
</gene>
<dbReference type="PROSITE" id="PS50977">
    <property type="entry name" value="HTH_TETR_2"/>
    <property type="match status" value="1"/>
</dbReference>
<reference evidence="5" key="1">
    <citation type="submission" date="2020-05" db="EMBL/GenBank/DDBJ databases">
        <authorList>
            <person name="Chiriac C."/>
            <person name="Salcher M."/>
            <person name="Ghai R."/>
            <person name="Kavagutti S V."/>
        </authorList>
    </citation>
    <scope>NUCLEOTIDE SEQUENCE</scope>
</reference>
<keyword evidence="2" id="KW-0238">DNA-binding</keyword>
<evidence type="ECO:0000256" key="1">
    <source>
        <dbReference type="ARBA" id="ARBA00023015"/>
    </source>
</evidence>
<protein>
    <submittedName>
        <fullName evidence="5">Unannotated protein</fullName>
    </submittedName>
</protein>
<sequence length="163" mass="17916">MEEIADAAGVTKPVLYQHFSSKRALYLELLDDVDAQLSARLLVATTEATTGRERVERGFAEYFRFAAANPASFRLLFGASVRNDPEFSAVADRAIDRISILISGLIEIDVPDAQRRVLAHAMVGMAEATSRTLATDGEIQDPDLLASWLAEMAWFGLRGVRTE</sequence>
<keyword evidence="1" id="KW-0805">Transcription regulation</keyword>
<name>A0A6J7E463_9ZZZZ</name>
<evidence type="ECO:0000259" key="4">
    <source>
        <dbReference type="PROSITE" id="PS50977"/>
    </source>
</evidence>
<dbReference type="InterPro" id="IPR036271">
    <property type="entry name" value="Tet_transcr_reg_TetR-rel_C_sf"/>
</dbReference>
<dbReference type="GO" id="GO:0000976">
    <property type="term" value="F:transcription cis-regulatory region binding"/>
    <property type="evidence" value="ECO:0007669"/>
    <property type="project" value="TreeGrafter"/>
</dbReference>
<dbReference type="Pfam" id="PF00440">
    <property type="entry name" value="TetR_N"/>
    <property type="match status" value="1"/>
</dbReference>
<dbReference type="Pfam" id="PF21943">
    <property type="entry name" value="TetR_C_46"/>
    <property type="match status" value="1"/>
</dbReference>
<proteinExistence type="predicted"/>
<dbReference type="PANTHER" id="PTHR30055:SF160">
    <property type="entry name" value="TRANSCRIPTIONAL REGULATORY PROTEIN (PROBABLY ASNC-FAMILY)-RELATED"/>
    <property type="match status" value="1"/>
</dbReference>
<dbReference type="AlphaFoldDB" id="A0A6J7E463"/>
<dbReference type="InterPro" id="IPR001647">
    <property type="entry name" value="HTH_TetR"/>
</dbReference>
<dbReference type="PANTHER" id="PTHR30055">
    <property type="entry name" value="HTH-TYPE TRANSCRIPTIONAL REGULATOR RUTR"/>
    <property type="match status" value="1"/>
</dbReference>
<dbReference type="Gene3D" id="1.10.357.10">
    <property type="entry name" value="Tetracycline Repressor, domain 2"/>
    <property type="match status" value="1"/>
</dbReference>
<evidence type="ECO:0000256" key="2">
    <source>
        <dbReference type="ARBA" id="ARBA00023125"/>
    </source>
</evidence>
<dbReference type="SUPFAM" id="SSF48498">
    <property type="entry name" value="Tetracyclin repressor-like, C-terminal domain"/>
    <property type="match status" value="1"/>
</dbReference>
<feature type="domain" description="HTH tetR-type" evidence="4">
    <location>
        <begin position="1"/>
        <end position="37"/>
    </location>
</feature>
<dbReference type="InterPro" id="IPR009057">
    <property type="entry name" value="Homeodomain-like_sf"/>
</dbReference>
<dbReference type="SUPFAM" id="SSF46689">
    <property type="entry name" value="Homeodomain-like"/>
    <property type="match status" value="1"/>
</dbReference>
<evidence type="ECO:0000256" key="3">
    <source>
        <dbReference type="ARBA" id="ARBA00023163"/>
    </source>
</evidence>
<organism evidence="5">
    <name type="scientific">freshwater metagenome</name>
    <dbReference type="NCBI Taxonomy" id="449393"/>
    <lineage>
        <taxon>unclassified sequences</taxon>
        <taxon>metagenomes</taxon>
        <taxon>ecological metagenomes</taxon>
    </lineage>
</organism>
<dbReference type="EMBL" id="CAFBLK010000247">
    <property type="protein sequence ID" value="CAB4877892.1"/>
    <property type="molecule type" value="Genomic_DNA"/>
</dbReference>
<keyword evidence="3" id="KW-0804">Transcription</keyword>